<gene>
    <name evidence="4" type="ORF">ETP43_08760</name>
</gene>
<evidence type="ECO:0000256" key="2">
    <source>
        <dbReference type="SAM" id="Phobius"/>
    </source>
</evidence>
<dbReference type="InterPro" id="IPR011047">
    <property type="entry name" value="Quinoprotein_ADH-like_sf"/>
</dbReference>
<sequence length="660" mass="75316">MRKKRRRENMYCENCGEKLNEDDAYCGNCGTPVKKTPNPRKKNWKWFAILAMLGCIVFVLAVFAGSAIAISRDKKGGDGNNTVSSDGDSQQEEKDVADDEKGATHVTCEAFSEDTELNGEKTEGEYVVATGYDDFEKEIWQFKSDTIPMTEMPTYYEVGIQNNNYYLEVGETLYAFALSNGEQLWSCEVGSSISGHVFDENNNLYVCCYYGPDFCHINEDGEVVKQIDAFYTEPDAMFWPSKIEYDSNKVIVTMDGSSDGEGGTVTVDLKDYSYTRSDEELVERRESAKKAKYKLLTKILKEYKNDEVAPAYSEMDLDGNGIQEIIIRTFTDQATEGGKYIYQIYAYNDAKNAYTCDVEEFYSFLTDVAVHYYYEDKMIKLAVDWSFADEVTFVIYTYDGSGLTEEEVTDDLTDYLSVEFQDITELGLKIYEKTQKEEPADPKMTYDVEDFIGYYCMDVDEELLNKYPNMNPEIIDLYFNEDGSLEAARKYRFGTTGTSNFYPYDSYTIEGNTLICQYSKVESFFDEQSETGEHRYQLTSNGNLIADQEVWFRHNIEETNSQSDNSQSDSSKNTPSPFYGIWCGAAKTEAEAQKQEKKIRENGFDAQMFVTTDWSNLNTEKWYVITAGTYGTKEAASAVLQDVQRVCSDAYIKYSGNWQG</sequence>
<dbReference type="Pfam" id="PF13240">
    <property type="entry name" value="Zn_Ribbon_1"/>
    <property type="match status" value="1"/>
</dbReference>
<dbReference type="SUPFAM" id="SSF110997">
    <property type="entry name" value="Sporulation related repeat"/>
    <property type="match status" value="1"/>
</dbReference>
<keyword evidence="2" id="KW-0472">Membrane</keyword>
<feature type="compositionally biased region" description="Basic and acidic residues" evidence="1">
    <location>
        <begin position="91"/>
        <end position="103"/>
    </location>
</feature>
<keyword evidence="2" id="KW-1133">Transmembrane helix</keyword>
<dbReference type="SUPFAM" id="SSF50998">
    <property type="entry name" value="Quinoprotein alcohol dehydrogenase-like"/>
    <property type="match status" value="1"/>
</dbReference>
<dbReference type="GO" id="GO:0042834">
    <property type="term" value="F:peptidoglycan binding"/>
    <property type="evidence" value="ECO:0007669"/>
    <property type="project" value="InterPro"/>
</dbReference>
<evidence type="ECO:0000313" key="5">
    <source>
        <dbReference type="Proteomes" id="UP000290106"/>
    </source>
</evidence>
<organism evidence="4 5">
    <name type="scientific">Blautia faecicola</name>
    <dbReference type="NCBI Taxonomy" id="2509240"/>
    <lineage>
        <taxon>Bacteria</taxon>
        <taxon>Bacillati</taxon>
        <taxon>Bacillota</taxon>
        <taxon>Clostridia</taxon>
        <taxon>Lachnospirales</taxon>
        <taxon>Lachnospiraceae</taxon>
        <taxon>Blautia</taxon>
    </lineage>
</organism>
<feature type="transmembrane region" description="Helical" evidence="2">
    <location>
        <begin position="44"/>
        <end position="70"/>
    </location>
</feature>
<reference evidence="4 5" key="1">
    <citation type="submission" date="2019-01" db="EMBL/GenBank/DDBJ databases">
        <title>Blautia sp. nov. KGMB01111 isolated human feces.</title>
        <authorList>
            <person name="Park J.-E."/>
            <person name="Kim J.-S."/>
            <person name="Park S.-H."/>
        </authorList>
    </citation>
    <scope>NUCLEOTIDE SEQUENCE [LARGE SCALE GENOMIC DNA]</scope>
    <source>
        <strain evidence="4 5">KGMB01111</strain>
    </source>
</reference>
<dbReference type="Proteomes" id="UP000290106">
    <property type="component" value="Unassembled WGS sequence"/>
</dbReference>
<dbReference type="InterPro" id="IPR015943">
    <property type="entry name" value="WD40/YVTN_repeat-like_dom_sf"/>
</dbReference>
<keyword evidence="2" id="KW-0812">Transmembrane</keyword>
<dbReference type="Pfam" id="PF05036">
    <property type="entry name" value="SPOR"/>
    <property type="match status" value="1"/>
</dbReference>
<name>A0A4Q1RHX3_9FIRM</name>
<protein>
    <submittedName>
        <fullName evidence="4">Zinc-ribbon domain-containing protein</fullName>
    </submittedName>
</protein>
<comment type="caution">
    <text evidence="4">The sequence shown here is derived from an EMBL/GenBank/DDBJ whole genome shotgun (WGS) entry which is preliminary data.</text>
</comment>
<dbReference type="InterPro" id="IPR036680">
    <property type="entry name" value="SPOR-like_sf"/>
</dbReference>
<dbReference type="EMBL" id="SDKC01000001">
    <property type="protein sequence ID" value="RXS75300.1"/>
    <property type="molecule type" value="Genomic_DNA"/>
</dbReference>
<evidence type="ECO:0000259" key="3">
    <source>
        <dbReference type="PROSITE" id="PS51724"/>
    </source>
</evidence>
<keyword evidence="5" id="KW-1185">Reference proteome</keyword>
<dbReference type="Gene3D" id="2.130.10.10">
    <property type="entry name" value="YVTN repeat-like/Quinoprotein amine dehydrogenase"/>
    <property type="match status" value="1"/>
</dbReference>
<dbReference type="AlphaFoldDB" id="A0A4Q1RHX3"/>
<accession>A0A4Q1RHX3</accession>
<feature type="domain" description="SPOR" evidence="3">
    <location>
        <begin position="573"/>
        <end position="660"/>
    </location>
</feature>
<dbReference type="InterPro" id="IPR026870">
    <property type="entry name" value="Zinc_ribbon_dom"/>
</dbReference>
<evidence type="ECO:0000313" key="4">
    <source>
        <dbReference type="EMBL" id="RXS75300.1"/>
    </source>
</evidence>
<evidence type="ECO:0000256" key="1">
    <source>
        <dbReference type="SAM" id="MobiDB-lite"/>
    </source>
</evidence>
<dbReference type="OrthoDB" id="1976887at2"/>
<proteinExistence type="predicted"/>
<dbReference type="Gene3D" id="3.30.70.1070">
    <property type="entry name" value="Sporulation related repeat"/>
    <property type="match status" value="1"/>
</dbReference>
<feature type="region of interest" description="Disordered" evidence="1">
    <location>
        <begin position="74"/>
        <end position="103"/>
    </location>
</feature>
<dbReference type="InterPro" id="IPR007730">
    <property type="entry name" value="SPOR-like_dom"/>
</dbReference>
<dbReference type="PROSITE" id="PS51724">
    <property type="entry name" value="SPOR"/>
    <property type="match status" value="1"/>
</dbReference>